<feature type="active site" description="Proton acceptor" evidence="8">
    <location>
        <position position="112"/>
    </location>
</feature>
<comment type="catalytic activity">
    <reaction evidence="10">
        <text>thymidine + ATP = dTMP + ADP + H(+)</text>
        <dbReference type="Rhea" id="RHEA:19129"/>
        <dbReference type="ChEBI" id="CHEBI:15378"/>
        <dbReference type="ChEBI" id="CHEBI:17748"/>
        <dbReference type="ChEBI" id="CHEBI:30616"/>
        <dbReference type="ChEBI" id="CHEBI:63528"/>
        <dbReference type="ChEBI" id="CHEBI:456216"/>
        <dbReference type="EC" id="2.7.1.21"/>
    </reaction>
</comment>
<evidence type="ECO:0000256" key="5">
    <source>
        <dbReference type="ARBA" id="ARBA00022741"/>
    </source>
</evidence>
<sequence length="234" mass="25937">MTSDDPSALAVPVPRHAGAHDRSCQQATLKFFYGPMDCGKSTLALQMDHNHARQGRRGLLLTRLDRSGQPRISSRIGLDRRAIEVTDVLDLRDLVRGEWARGRRVDYLICDEAQFYSLEQVEQLADLVDESDVDVYAFGLATDFRSELFPATKRLLELADGVYRLQVEVLCWCGRRGQLNGRVVGNRVVREGAQVLTGDTGGDDPVRYQVLCRAHYRSGDLGPAAPTAGQLPLG</sequence>
<keyword evidence="4 10" id="KW-0808">Transferase</keyword>
<comment type="caution">
    <text evidence="12">The sequence shown here is derived from an EMBL/GenBank/DDBJ whole genome shotgun (WGS) entry which is preliminary data.</text>
</comment>
<accession>A0A8J3ND76</accession>
<dbReference type="GO" id="GO:0005524">
    <property type="term" value="F:ATP binding"/>
    <property type="evidence" value="ECO:0007669"/>
    <property type="project" value="UniProtKB-KW"/>
</dbReference>
<evidence type="ECO:0000256" key="8">
    <source>
        <dbReference type="PIRSR" id="PIRSR035805-1"/>
    </source>
</evidence>
<evidence type="ECO:0000256" key="4">
    <source>
        <dbReference type="ARBA" id="ARBA00022679"/>
    </source>
</evidence>
<evidence type="ECO:0000256" key="2">
    <source>
        <dbReference type="ARBA" id="ARBA00012118"/>
    </source>
</evidence>
<dbReference type="SUPFAM" id="SSF52540">
    <property type="entry name" value="P-loop containing nucleoside triphosphate hydrolases"/>
    <property type="match status" value="1"/>
</dbReference>
<evidence type="ECO:0000256" key="3">
    <source>
        <dbReference type="ARBA" id="ARBA00022634"/>
    </source>
</evidence>
<dbReference type="PIRSF" id="PIRSF035805">
    <property type="entry name" value="TK_cell"/>
    <property type="match status" value="1"/>
</dbReference>
<dbReference type="NCBIfam" id="NF003297">
    <property type="entry name" value="PRK04296.1-2"/>
    <property type="match status" value="1"/>
</dbReference>
<evidence type="ECO:0000256" key="6">
    <source>
        <dbReference type="ARBA" id="ARBA00022777"/>
    </source>
</evidence>
<protein>
    <recommendedName>
        <fullName evidence="2 10">Thymidine kinase</fullName>
        <ecNumber evidence="2 10">2.7.1.21</ecNumber>
    </recommendedName>
</protein>
<evidence type="ECO:0000256" key="1">
    <source>
        <dbReference type="ARBA" id="ARBA00007587"/>
    </source>
</evidence>
<dbReference type="Gene3D" id="3.40.50.300">
    <property type="entry name" value="P-loop containing nucleotide triphosphate hydrolases"/>
    <property type="match status" value="1"/>
</dbReference>
<proteinExistence type="inferred from homology"/>
<dbReference type="GO" id="GO:0046104">
    <property type="term" value="P:thymidine metabolic process"/>
    <property type="evidence" value="ECO:0007669"/>
    <property type="project" value="TreeGrafter"/>
</dbReference>
<feature type="binding site" evidence="9">
    <location>
        <begin position="195"/>
        <end position="198"/>
    </location>
    <ligand>
        <name>substrate</name>
    </ligand>
</feature>
<gene>
    <name evidence="12" type="primary">tdk</name>
    <name evidence="12" type="ORF">Aru02nite_35240</name>
</gene>
<keyword evidence="3 10" id="KW-0237">DNA synthesis</keyword>
<evidence type="ECO:0000313" key="12">
    <source>
        <dbReference type="EMBL" id="GID12635.1"/>
    </source>
</evidence>
<dbReference type="Pfam" id="PF00265">
    <property type="entry name" value="TK"/>
    <property type="match status" value="1"/>
</dbReference>
<dbReference type="InterPro" id="IPR001267">
    <property type="entry name" value="Thymidine_kinase"/>
</dbReference>
<dbReference type="EC" id="2.7.1.21" evidence="2 10"/>
<keyword evidence="13" id="KW-1185">Reference proteome</keyword>
<keyword evidence="6 10" id="KW-0418">Kinase</keyword>
<organism evidence="12 13">
    <name type="scientific">Actinocatenispora rupis</name>
    <dbReference type="NCBI Taxonomy" id="519421"/>
    <lineage>
        <taxon>Bacteria</taxon>
        <taxon>Bacillati</taxon>
        <taxon>Actinomycetota</taxon>
        <taxon>Actinomycetes</taxon>
        <taxon>Micromonosporales</taxon>
        <taxon>Micromonosporaceae</taxon>
        <taxon>Actinocatenispora</taxon>
    </lineage>
</organism>
<dbReference type="PANTHER" id="PTHR11441:SF0">
    <property type="entry name" value="THYMIDINE KINASE, CYTOSOLIC"/>
    <property type="match status" value="1"/>
</dbReference>
<evidence type="ECO:0000256" key="7">
    <source>
        <dbReference type="ARBA" id="ARBA00022840"/>
    </source>
</evidence>
<comment type="similarity">
    <text evidence="1 11">Belongs to the thymidine kinase family.</text>
</comment>
<name>A0A8J3ND76_9ACTN</name>
<dbReference type="PANTHER" id="PTHR11441">
    <property type="entry name" value="THYMIDINE KINASE"/>
    <property type="match status" value="1"/>
</dbReference>
<dbReference type="GO" id="GO:0005829">
    <property type="term" value="C:cytosol"/>
    <property type="evidence" value="ECO:0007669"/>
    <property type="project" value="TreeGrafter"/>
</dbReference>
<dbReference type="GO" id="GO:0004797">
    <property type="term" value="F:thymidine kinase activity"/>
    <property type="evidence" value="ECO:0007669"/>
    <property type="project" value="UniProtKB-EC"/>
</dbReference>
<dbReference type="Proteomes" id="UP000612808">
    <property type="component" value="Unassembled WGS sequence"/>
</dbReference>
<dbReference type="EMBL" id="BOMB01000019">
    <property type="protein sequence ID" value="GID12635.1"/>
    <property type="molecule type" value="Genomic_DNA"/>
</dbReference>
<dbReference type="SUPFAM" id="SSF57716">
    <property type="entry name" value="Glucocorticoid receptor-like (DNA-binding domain)"/>
    <property type="match status" value="1"/>
</dbReference>
<keyword evidence="5 10" id="KW-0547">Nucleotide-binding</keyword>
<evidence type="ECO:0000256" key="10">
    <source>
        <dbReference type="RuleBase" id="RU000544"/>
    </source>
</evidence>
<dbReference type="AlphaFoldDB" id="A0A8J3ND76"/>
<evidence type="ECO:0000313" key="13">
    <source>
        <dbReference type="Proteomes" id="UP000612808"/>
    </source>
</evidence>
<evidence type="ECO:0000256" key="11">
    <source>
        <dbReference type="RuleBase" id="RU004165"/>
    </source>
</evidence>
<dbReference type="GO" id="GO:0071897">
    <property type="term" value="P:DNA biosynthetic process"/>
    <property type="evidence" value="ECO:0007669"/>
    <property type="project" value="UniProtKB-KW"/>
</dbReference>
<feature type="binding site" evidence="9">
    <location>
        <position position="208"/>
    </location>
    <ligand>
        <name>substrate</name>
    </ligand>
</feature>
<reference evidence="12" key="1">
    <citation type="submission" date="2021-01" db="EMBL/GenBank/DDBJ databases">
        <title>Whole genome shotgun sequence of Actinocatenispora rupis NBRC 107355.</title>
        <authorList>
            <person name="Komaki H."/>
            <person name="Tamura T."/>
        </authorList>
    </citation>
    <scope>NUCLEOTIDE SEQUENCE</scope>
    <source>
        <strain evidence="12">NBRC 107355</strain>
    </source>
</reference>
<evidence type="ECO:0000256" key="9">
    <source>
        <dbReference type="PIRSR" id="PIRSR035805-2"/>
    </source>
</evidence>
<keyword evidence="7 10" id="KW-0067">ATP-binding</keyword>
<dbReference type="InterPro" id="IPR027417">
    <property type="entry name" value="P-loop_NTPase"/>
</dbReference>